<evidence type="ECO:0000256" key="7">
    <source>
        <dbReference type="RuleBase" id="RU364038"/>
    </source>
</evidence>
<feature type="chain" id="PRO_5021036164" description="Thiol:disulfide interchange protein" evidence="7">
    <location>
        <begin position="19"/>
        <end position="239"/>
    </location>
</feature>
<reference evidence="10 11" key="1">
    <citation type="submission" date="2019-03" db="EMBL/GenBank/DDBJ databases">
        <title>Genomic Encyclopedia of Type Strains, Phase IV (KMG-IV): sequencing the most valuable type-strain genomes for metagenomic binning, comparative biology and taxonomic classification.</title>
        <authorList>
            <person name="Goeker M."/>
        </authorList>
    </citation>
    <scope>NUCLEOTIDE SEQUENCE [LARGE SCALE GENOMIC DNA]</scope>
    <source>
        <strain evidence="10 11">DSM 25287</strain>
    </source>
</reference>
<evidence type="ECO:0000259" key="8">
    <source>
        <dbReference type="Pfam" id="PF10411"/>
    </source>
</evidence>
<dbReference type="SUPFAM" id="SSF52833">
    <property type="entry name" value="Thioredoxin-like"/>
    <property type="match status" value="1"/>
</dbReference>
<keyword evidence="5" id="KW-1015">Disulfide bond</keyword>
<evidence type="ECO:0000256" key="6">
    <source>
        <dbReference type="ARBA" id="ARBA00023284"/>
    </source>
</evidence>
<gene>
    <name evidence="10" type="ORF">EV699_116119</name>
</gene>
<evidence type="ECO:0000259" key="9">
    <source>
        <dbReference type="Pfam" id="PF13098"/>
    </source>
</evidence>
<dbReference type="PANTHER" id="PTHR35272:SF3">
    <property type="entry name" value="THIOL:DISULFIDE INTERCHANGE PROTEIN DSBC"/>
    <property type="match status" value="1"/>
</dbReference>
<evidence type="ECO:0000256" key="5">
    <source>
        <dbReference type="ARBA" id="ARBA00023157"/>
    </source>
</evidence>
<dbReference type="RefSeq" id="WP_132544259.1">
    <property type="nucleotide sequence ID" value="NZ_SLWY01000016.1"/>
</dbReference>
<protein>
    <recommendedName>
        <fullName evidence="7">Thiol:disulfide interchange protein</fullName>
    </recommendedName>
</protein>
<dbReference type="PANTHER" id="PTHR35272">
    <property type="entry name" value="THIOL:DISULFIDE INTERCHANGE PROTEIN DSBC-RELATED"/>
    <property type="match status" value="1"/>
</dbReference>
<keyword evidence="4 7" id="KW-0574">Periplasm</keyword>
<comment type="function">
    <text evidence="7">Required for disulfide bond formation in some periplasmic proteins. Acts by transferring its disulfide bond to other proteins and is reduced in the process.</text>
</comment>
<comment type="similarity">
    <text evidence="2 7">Belongs to the thioredoxin family. DsbC subfamily.</text>
</comment>
<comment type="caution">
    <text evidence="10">The sequence shown here is derived from an EMBL/GenBank/DDBJ whole genome shotgun (WGS) entry which is preliminary data.</text>
</comment>
<feature type="domain" description="Disulphide bond isomerase DsbC/G N-terminal" evidence="8">
    <location>
        <begin position="28"/>
        <end position="84"/>
    </location>
</feature>
<comment type="subcellular location">
    <subcellularLocation>
        <location evidence="1 7">Periplasm</location>
    </subcellularLocation>
</comment>
<dbReference type="Gene3D" id="3.40.30.10">
    <property type="entry name" value="Glutaredoxin"/>
    <property type="match status" value="1"/>
</dbReference>
<accession>A0A4R2L1P9</accession>
<dbReference type="GO" id="GO:0042597">
    <property type="term" value="C:periplasmic space"/>
    <property type="evidence" value="ECO:0007669"/>
    <property type="project" value="UniProtKB-SubCell"/>
</dbReference>
<dbReference type="AlphaFoldDB" id="A0A4R2L1P9"/>
<keyword evidence="6 7" id="KW-0676">Redox-active center</keyword>
<dbReference type="InterPro" id="IPR012336">
    <property type="entry name" value="Thioredoxin-like_fold"/>
</dbReference>
<dbReference type="Pfam" id="PF10411">
    <property type="entry name" value="DsbC_N"/>
    <property type="match status" value="1"/>
</dbReference>
<dbReference type="InterPro" id="IPR036249">
    <property type="entry name" value="Thioredoxin-like_sf"/>
</dbReference>
<evidence type="ECO:0000256" key="3">
    <source>
        <dbReference type="ARBA" id="ARBA00022729"/>
    </source>
</evidence>
<dbReference type="SUPFAM" id="SSF54423">
    <property type="entry name" value="DsbC/DsbG N-terminal domain-like"/>
    <property type="match status" value="1"/>
</dbReference>
<dbReference type="Pfam" id="PF13098">
    <property type="entry name" value="Thioredoxin_2"/>
    <property type="match status" value="1"/>
</dbReference>
<evidence type="ECO:0000313" key="11">
    <source>
        <dbReference type="Proteomes" id="UP000295765"/>
    </source>
</evidence>
<organism evidence="10 11">
    <name type="scientific">Plasticicumulans lactativorans</name>
    <dbReference type="NCBI Taxonomy" id="1133106"/>
    <lineage>
        <taxon>Bacteria</taxon>
        <taxon>Pseudomonadati</taxon>
        <taxon>Pseudomonadota</taxon>
        <taxon>Gammaproteobacteria</taxon>
        <taxon>Candidatus Competibacteraceae</taxon>
        <taxon>Plasticicumulans</taxon>
    </lineage>
</organism>
<dbReference type="InterPro" id="IPR051470">
    <property type="entry name" value="Thiol:disulfide_interchange"/>
</dbReference>
<keyword evidence="3 7" id="KW-0732">Signal</keyword>
<keyword evidence="11" id="KW-1185">Reference proteome</keyword>
<evidence type="ECO:0000256" key="1">
    <source>
        <dbReference type="ARBA" id="ARBA00004418"/>
    </source>
</evidence>
<feature type="domain" description="Thioredoxin-like fold" evidence="9">
    <location>
        <begin position="113"/>
        <end position="232"/>
    </location>
</feature>
<dbReference type="Proteomes" id="UP000295765">
    <property type="component" value="Unassembled WGS sequence"/>
</dbReference>
<proteinExistence type="inferred from homology"/>
<dbReference type="EMBL" id="SLWY01000016">
    <property type="protein sequence ID" value="TCO80213.1"/>
    <property type="molecule type" value="Genomic_DNA"/>
</dbReference>
<dbReference type="InterPro" id="IPR033954">
    <property type="entry name" value="DiS-bond_Isoase_DsbC/G"/>
</dbReference>
<dbReference type="InterPro" id="IPR009094">
    <property type="entry name" value="DiS-bond_isomerase_DsbC/G_N_sf"/>
</dbReference>
<evidence type="ECO:0000256" key="4">
    <source>
        <dbReference type="ARBA" id="ARBA00022764"/>
    </source>
</evidence>
<evidence type="ECO:0000256" key="2">
    <source>
        <dbReference type="ARBA" id="ARBA00009813"/>
    </source>
</evidence>
<dbReference type="CDD" id="cd03020">
    <property type="entry name" value="DsbA_DsbC_DsbG"/>
    <property type="match status" value="1"/>
</dbReference>
<evidence type="ECO:0000313" key="10">
    <source>
        <dbReference type="EMBL" id="TCO80213.1"/>
    </source>
</evidence>
<dbReference type="Gene3D" id="3.10.450.70">
    <property type="entry name" value="Disulphide bond isomerase, DsbC/G, N-terminal"/>
    <property type="match status" value="1"/>
</dbReference>
<dbReference type="OrthoDB" id="12976at2"/>
<feature type="signal peptide" evidence="7">
    <location>
        <begin position="1"/>
        <end position="18"/>
    </location>
</feature>
<dbReference type="InterPro" id="IPR018950">
    <property type="entry name" value="DiS-bond_isomerase_DsbC/G_N"/>
</dbReference>
<name>A0A4R2L1P9_9GAMM</name>
<sequence length="239" mass="25613">MRVLMGVVLTLGVAAAVAAEGPRPDLGRLQAVLDGHKPDSVSPGPLPGLFEVVVGGRVLYLSADGRYVVRGDVIDLAKGVNLTEERGNALRLAALATVPESEMVIFAPSGPVRHTVTVFTDIDCGYCRKLHSEIEAYNRYGIRVRYLAYPRTGLDGESYHKFVSVWCSADRKDALTRAKRGEELPAADCPSPIAAQYELGNRLGVQGTPAMVLETGEMVPGYVPAARLAMMLDAPPARP</sequence>